<dbReference type="AlphaFoldDB" id="A0A4U9UWQ7"/>
<dbReference type="Proteomes" id="UP000308196">
    <property type="component" value="Chromosome"/>
</dbReference>
<dbReference type="STRING" id="1123265.GCA_000686625_00760"/>
<dbReference type="EMBL" id="LR590484">
    <property type="protein sequence ID" value="VTR37547.1"/>
    <property type="molecule type" value="Genomic_DNA"/>
</dbReference>
<dbReference type="GeneID" id="78462631"/>
<sequence length="387" mass="43288">MRRKLYILSVLFLLVLSGCKKDKPYQEKTDLQKSEKKLLSSYFKDLKIQPVTPVIIESKKFGAESSFGPSKKAVLTHLRDTTTPSGVGTVSYYESDEMIITPSNASYIYPGAILKASSIATDKFETLFGYDRAPISVQLSFPSSKSFGTIPTASLADSRMFLRDALMAPDFSGKTIVDFTQYFAGFNRYEEVKLAFGYNVNEKKLFSSTNTSFNESSNSTRYYSKYVASYTVKNFTFDMSDPVEGELIDIKSIPPDVFSGFSPVYINSVTYGRFGILVLESNKASSDMQTVFEKVVKKILKKTTESYTEEEKSLFAGSRITIYLLGSKIGSNTVQLLLDPDPENLSDFISENVGTFTASDPGVPISYTAKYLKDNSKFKTIFNIQRY</sequence>
<dbReference type="InterPro" id="IPR036359">
    <property type="entry name" value="Thiol_cytolysin_sf"/>
</dbReference>
<dbReference type="PROSITE" id="PS51257">
    <property type="entry name" value="PROKAR_LIPOPROTEIN"/>
    <property type="match status" value="1"/>
</dbReference>
<dbReference type="InterPro" id="IPR036363">
    <property type="entry name" value="Thiol_cytolysin_ab_sf"/>
</dbReference>
<gene>
    <name evidence="1" type="primary">ply_2</name>
    <name evidence="1" type="ORF">NCTC11429_01891</name>
</gene>
<dbReference type="PRINTS" id="PR01400">
    <property type="entry name" value="TACYTOLYSIN"/>
</dbReference>
<evidence type="ECO:0000313" key="1">
    <source>
        <dbReference type="EMBL" id="VTR37547.1"/>
    </source>
</evidence>
<dbReference type="RefSeq" id="WP_028071781.1">
    <property type="nucleotide sequence ID" value="NZ_JBPFQZ010000003.1"/>
</dbReference>
<reference evidence="1 2" key="1">
    <citation type="submission" date="2019-05" db="EMBL/GenBank/DDBJ databases">
        <authorList>
            <consortium name="Pathogen Informatics"/>
        </authorList>
    </citation>
    <scope>NUCLEOTIDE SEQUENCE [LARGE SCALE GENOMIC DNA]</scope>
    <source>
        <strain evidence="1 2">NCTC11429</strain>
    </source>
</reference>
<dbReference type="GO" id="GO:0015485">
    <property type="term" value="F:cholesterol binding"/>
    <property type="evidence" value="ECO:0007669"/>
    <property type="project" value="InterPro"/>
</dbReference>
<dbReference type="Pfam" id="PF01289">
    <property type="entry name" value="Thiol_cytolysin"/>
    <property type="match status" value="1"/>
</dbReference>
<protein>
    <submittedName>
        <fullName evidence="1">Thiol-activated cytolysin</fullName>
    </submittedName>
</protein>
<dbReference type="Gene3D" id="3.40.30.40">
    <property type="entry name" value="Perfringolysin"/>
    <property type="match status" value="1"/>
</dbReference>
<evidence type="ECO:0000313" key="2">
    <source>
        <dbReference type="Proteomes" id="UP000308196"/>
    </source>
</evidence>
<dbReference type="SUPFAM" id="SSF56978">
    <property type="entry name" value="Perfringolysin"/>
    <property type="match status" value="1"/>
</dbReference>
<dbReference type="KEGG" id="stha:NCTC11429_01891"/>
<accession>A0A4U9UWQ7</accession>
<name>A0A4U9UWQ7_9SPHI</name>
<dbReference type="Gene3D" id="3.90.840.10">
    <property type="entry name" value="Thiol-activated cytolysin superfamily/Thiol-activated cytolysin, alpha-beta domain"/>
    <property type="match status" value="1"/>
</dbReference>
<proteinExistence type="predicted"/>
<dbReference type="InterPro" id="IPR001869">
    <property type="entry name" value="Thiol_cytolysin"/>
</dbReference>
<organism evidence="1 2">
    <name type="scientific">Sphingobacterium thalpophilum</name>
    <dbReference type="NCBI Taxonomy" id="259"/>
    <lineage>
        <taxon>Bacteria</taxon>
        <taxon>Pseudomonadati</taxon>
        <taxon>Bacteroidota</taxon>
        <taxon>Sphingobacteriia</taxon>
        <taxon>Sphingobacteriales</taxon>
        <taxon>Sphingobacteriaceae</taxon>
        <taxon>Sphingobacterium</taxon>
    </lineage>
</organism>